<dbReference type="InterPro" id="IPR036640">
    <property type="entry name" value="ABC1_TM_sf"/>
</dbReference>
<dbReference type="Gene3D" id="3.40.50.300">
    <property type="entry name" value="P-loop containing nucleotide triphosphate hydrolases"/>
    <property type="match status" value="1"/>
</dbReference>
<organism evidence="10 11">
    <name type="scientific">Maledivibacter halophilus</name>
    <dbReference type="NCBI Taxonomy" id="36842"/>
    <lineage>
        <taxon>Bacteria</taxon>
        <taxon>Bacillati</taxon>
        <taxon>Bacillota</taxon>
        <taxon>Clostridia</taxon>
        <taxon>Peptostreptococcales</taxon>
        <taxon>Caminicellaceae</taxon>
        <taxon>Maledivibacter</taxon>
    </lineage>
</organism>
<dbReference type="RefSeq" id="WP_079495237.1">
    <property type="nucleotide sequence ID" value="NZ_FUZT01000016.1"/>
</dbReference>
<keyword evidence="4 10" id="KW-0067">ATP-binding</keyword>
<dbReference type="FunFam" id="3.40.50.300:FF:000218">
    <property type="entry name" value="Multidrug ABC transporter ATP-binding protein"/>
    <property type="match status" value="1"/>
</dbReference>
<dbReference type="GO" id="GO:0005886">
    <property type="term" value="C:plasma membrane"/>
    <property type="evidence" value="ECO:0007669"/>
    <property type="project" value="UniProtKB-SubCell"/>
</dbReference>
<evidence type="ECO:0000256" key="6">
    <source>
        <dbReference type="ARBA" id="ARBA00023136"/>
    </source>
</evidence>
<dbReference type="PROSITE" id="PS50929">
    <property type="entry name" value="ABC_TM1F"/>
    <property type="match status" value="1"/>
</dbReference>
<evidence type="ECO:0000256" key="7">
    <source>
        <dbReference type="SAM" id="Phobius"/>
    </source>
</evidence>
<name>A0A1T5MHI9_9FIRM</name>
<feature type="transmembrane region" description="Helical" evidence="7">
    <location>
        <begin position="141"/>
        <end position="161"/>
    </location>
</feature>
<dbReference type="SMART" id="SM00382">
    <property type="entry name" value="AAA"/>
    <property type="match status" value="1"/>
</dbReference>
<evidence type="ECO:0000313" key="11">
    <source>
        <dbReference type="Proteomes" id="UP000190285"/>
    </source>
</evidence>
<dbReference type="EMBL" id="FUZT01000016">
    <property type="protein sequence ID" value="SKC87697.1"/>
    <property type="molecule type" value="Genomic_DNA"/>
</dbReference>
<dbReference type="PANTHER" id="PTHR43394:SF1">
    <property type="entry name" value="ATP-BINDING CASSETTE SUB-FAMILY B MEMBER 10, MITOCHONDRIAL"/>
    <property type="match status" value="1"/>
</dbReference>
<dbReference type="InterPro" id="IPR027417">
    <property type="entry name" value="P-loop_NTPase"/>
</dbReference>
<dbReference type="InterPro" id="IPR003593">
    <property type="entry name" value="AAA+_ATPase"/>
</dbReference>
<dbReference type="InterPro" id="IPR011527">
    <property type="entry name" value="ABC1_TM_dom"/>
</dbReference>
<dbReference type="SUPFAM" id="SSF90123">
    <property type="entry name" value="ABC transporter transmembrane region"/>
    <property type="match status" value="1"/>
</dbReference>
<feature type="transmembrane region" description="Helical" evidence="7">
    <location>
        <begin position="167"/>
        <end position="187"/>
    </location>
</feature>
<dbReference type="GO" id="GO:0016887">
    <property type="term" value="F:ATP hydrolysis activity"/>
    <property type="evidence" value="ECO:0007669"/>
    <property type="project" value="InterPro"/>
</dbReference>
<evidence type="ECO:0000256" key="1">
    <source>
        <dbReference type="ARBA" id="ARBA00004651"/>
    </source>
</evidence>
<evidence type="ECO:0000256" key="2">
    <source>
        <dbReference type="ARBA" id="ARBA00022692"/>
    </source>
</evidence>
<protein>
    <submittedName>
        <fullName evidence="10">ATP-binding cassette, subfamily B</fullName>
    </submittedName>
</protein>
<dbReference type="SUPFAM" id="SSF52540">
    <property type="entry name" value="P-loop containing nucleoside triphosphate hydrolases"/>
    <property type="match status" value="1"/>
</dbReference>
<feature type="domain" description="ABC transmembrane type-1" evidence="9">
    <location>
        <begin position="27"/>
        <end position="308"/>
    </location>
</feature>
<evidence type="ECO:0000256" key="4">
    <source>
        <dbReference type="ARBA" id="ARBA00022840"/>
    </source>
</evidence>
<evidence type="ECO:0000256" key="3">
    <source>
        <dbReference type="ARBA" id="ARBA00022741"/>
    </source>
</evidence>
<evidence type="ECO:0000256" key="5">
    <source>
        <dbReference type="ARBA" id="ARBA00022989"/>
    </source>
</evidence>
<dbReference type="GO" id="GO:0015421">
    <property type="term" value="F:ABC-type oligopeptide transporter activity"/>
    <property type="evidence" value="ECO:0007669"/>
    <property type="project" value="TreeGrafter"/>
</dbReference>
<feature type="transmembrane region" description="Helical" evidence="7">
    <location>
        <begin position="20"/>
        <end position="39"/>
    </location>
</feature>
<sequence>MKFLSRKDILLLKRTLSYTISYRVKLFFTLVTVLMRIVFDIVQPLMWGKMIATLFEKDYNSVLISILIIFVLNISQSSIELIKSYLFTSLNSNITYNIKHDIYKKILNLPVKAFDEMRTGDFLSRLEGDAISIANIISNHFLIGFVDILKVIAIGITIFSINIPLSVIIICSFPISFIIFIKFGNILRKKNKEAAQLRDNYYSNIQQSIQGIREIKSLGIKDYSYKLFSTTSNKLKDSTINLNFTSVLSSTLARAMNYLSEAAVMAFGIFLISKGSLSIEYFIAFSSYSHNFSLALMNITKLNSSIQSTMTSLERSFEIIDDMLYSSEKFGCREVKEINGNIKLENVCFKYRDNKKVLNMINFEIKPNKKIAIVGSNGSGKTTIFNLLLRLYDYDSGRILIDDIDIQDFNEQSLRNHISVVLQEPFLFNMSIKDNLSIANLKANEEELINACRSVYIHDFIMSLPEGYDTIIGENGVTLSGGQKQRLAIARALVKKSKIILLDEATSSLDNESQLYLKKTIDEISKKHTVIIIAHKFSSINNVDEIIVIDEGEVVGQDSHKKLISNSKVYRHLYENEFKEFKNVKEVI</sequence>
<evidence type="ECO:0000259" key="8">
    <source>
        <dbReference type="PROSITE" id="PS50893"/>
    </source>
</evidence>
<reference evidence="10 11" key="1">
    <citation type="submission" date="2017-02" db="EMBL/GenBank/DDBJ databases">
        <authorList>
            <person name="Peterson S.W."/>
        </authorList>
    </citation>
    <scope>NUCLEOTIDE SEQUENCE [LARGE SCALE GENOMIC DNA]</scope>
    <source>
        <strain evidence="10 11">M1</strain>
    </source>
</reference>
<dbReference type="Pfam" id="PF00664">
    <property type="entry name" value="ABC_membrane"/>
    <property type="match status" value="1"/>
</dbReference>
<proteinExistence type="predicted"/>
<dbReference type="InterPro" id="IPR017871">
    <property type="entry name" value="ABC_transporter-like_CS"/>
</dbReference>
<dbReference type="Pfam" id="PF00005">
    <property type="entry name" value="ABC_tran"/>
    <property type="match status" value="1"/>
</dbReference>
<keyword evidence="2 7" id="KW-0812">Transmembrane</keyword>
<dbReference type="InterPro" id="IPR039421">
    <property type="entry name" value="Type_1_exporter"/>
</dbReference>
<dbReference type="Gene3D" id="1.20.1560.10">
    <property type="entry name" value="ABC transporter type 1, transmembrane domain"/>
    <property type="match status" value="1"/>
</dbReference>
<dbReference type="GO" id="GO:0005524">
    <property type="term" value="F:ATP binding"/>
    <property type="evidence" value="ECO:0007669"/>
    <property type="project" value="UniProtKB-KW"/>
</dbReference>
<dbReference type="PANTHER" id="PTHR43394">
    <property type="entry name" value="ATP-DEPENDENT PERMEASE MDL1, MITOCHONDRIAL"/>
    <property type="match status" value="1"/>
</dbReference>
<evidence type="ECO:0000259" key="9">
    <source>
        <dbReference type="PROSITE" id="PS50929"/>
    </source>
</evidence>
<dbReference type="PROSITE" id="PS50893">
    <property type="entry name" value="ABC_TRANSPORTER_2"/>
    <property type="match status" value="1"/>
</dbReference>
<feature type="domain" description="ABC transporter" evidence="8">
    <location>
        <begin position="342"/>
        <end position="576"/>
    </location>
</feature>
<feature type="transmembrane region" description="Helical" evidence="7">
    <location>
        <begin position="262"/>
        <end position="284"/>
    </location>
</feature>
<keyword evidence="3" id="KW-0547">Nucleotide-binding</keyword>
<dbReference type="PROSITE" id="PS00211">
    <property type="entry name" value="ABC_TRANSPORTER_1"/>
    <property type="match status" value="1"/>
</dbReference>
<keyword evidence="5 7" id="KW-1133">Transmembrane helix</keyword>
<dbReference type="OrthoDB" id="2657866at2"/>
<dbReference type="STRING" id="36842.SAMN02194393_04730"/>
<gene>
    <name evidence="10" type="ORF">SAMN02194393_04730</name>
</gene>
<comment type="subcellular location">
    <subcellularLocation>
        <location evidence="1">Cell membrane</location>
        <topology evidence="1">Multi-pass membrane protein</topology>
    </subcellularLocation>
</comment>
<keyword evidence="6 7" id="KW-0472">Membrane</keyword>
<dbReference type="Proteomes" id="UP000190285">
    <property type="component" value="Unassembled WGS sequence"/>
</dbReference>
<keyword evidence="11" id="KW-1185">Reference proteome</keyword>
<dbReference type="AlphaFoldDB" id="A0A1T5MHI9"/>
<accession>A0A1T5MHI9</accession>
<evidence type="ECO:0000313" key="10">
    <source>
        <dbReference type="EMBL" id="SKC87697.1"/>
    </source>
</evidence>
<feature type="transmembrane region" description="Helical" evidence="7">
    <location>
        <begin position="59"/>
        <end position="75"/>
    </location>
</feature>
<dbReference type="CDD" id="cd07346">
    <property type="entry name" value="ABC_6TM_exporters"/>
    <property type="match status" value="1"/>
</dbReference>
<dbReference type="InterPro" id="IPR003439">
    <property type="entry name" value="ABC_transporter-like_ATP-bd"/>
</dbReference>